<comment type="caution">
    <text evidence="2">The sequence shown here is derived from an EMBL/GenBank/DDBJ whole genome shotgun (WGS) entry which is preliminary data.</text>
</comment>
<dbReference type="SUPFAM" id="SSF55804">
    <property type="entry name" value="Phoshotransferase/anion transport protein"/>
    <property type="match status" value="1"/>
</dbReference>
<evidence type="ECO:0000313" key="2">
    <source>
        <dbReference type="EMBL" id="MDI6449735.1"/>
    </source>
</evidence>
<dbReference type="InterPro" id="IPR002178">
    <property type="entry name" value="PTS_EIIA_type-2_dom"/>
</dbReference>
<evidence type="ECO:0000259" key="1">
    <source>
        <dbReference type="PROSITE" id="PS51094"/>
    </source>
</evidence>
<dbReference type="Proteomes" id="UP001431776">
    <property type="component" value="Unassembled WGS sequence"/>
</dbReference>
<dbReference type="PANTHER" id="PTHR47738">
    <property type="entry name" value="PTS SYSTEM FRUCTOSE-LIKE EIIA COMPONENT-RELATED"/>
    <property type="match status" value="1"/>
</dbReference>
<protein>
    <submittedName>
        <fullName evidence="2">PTS sugar transporter subunit IIA</fullName>
    </submittedName>
</protein>
<dbReference type="EMBL" id="JASCXX010000013">
    <property type="protein sequence ID" value="MDI6449735.1"/>
    <property type="molecule type" value="Genomic_DNA"/>
</dbReference>
<dbReference type="PROSITE" id="PS51094">
    <property type="entry name" value="PTS_EIIA_TYPE_2"/>
    <property type="match status" value="1"/>
</dbReference>
<accession>A0AAW6TYP7</accession>
<gene>
    <name evidence="2" type="ORF">QJ522_11820</name>
</gene>
<proteinExistence type="predicted"/>
<evidence type="ECO:0000313" key="3">
    <source>
        <dbReference type="Proteomes" id="UP001431776"/>
    </source>
</evidence>
<keyword evidence="2" id="KW-0813">Transport</keyword>
<keyword evidence="2" id="KW-0762">Sugar transport</keyword>
<dbReference type="CDD" id="cd00211">
    <property type="entry name" value="PTS_IIA_fru"/>
    <property type="match status" value="1"/>
</dbReference>
<keyword evidence="3" id="KW-1185">Reference proteome</keyword>
<dbReference type="PANTHER" id="PTHR47738:SF2">
    <property type="entry name" value="PTS SYSTEM FRUCTOSE-LIKE EIIA COMPONENT"/>
    <property type="match status" value="1"/>
</dbReference>
<dbReference type="InterPro" id="IPR016152">
    <property type="entry name" value="PTrfase/Anion_transptr"/>
</dbReference>
<sequence>MKFADFVCFEATIPALQAQDRNGVITELVASLVKAGKLSAKSAAEIAKAVIKREDEASTGMGKGVAVPHVKHAAAKDVIAVIGQTDTGIDFAALDEQPVYSVILLISPVDNADRHLQAMENLFRHLQKEKFRKFLRQCRAPEACEDLLKEADENPSW</sequence>
<reference evidence="2" key="1">
    <citation type="submission" date="2023-05" db="EMBL/GenBank/DDBJ databases">
        <title>Anaerotaeda fermentans gen. nov., sp. nov., a novel anaerobic planctomycete of the new family within the order Sedimentisphaerales isolated from Taman Peninsula, Russia.</title>
        <authorList>
            <person name="Khomyakova M.A."/>
            <person name="Merkel A.Y."/>
            <person name="Slobodkin A.I."/>
        </authorList>
    </citation>
    <scope>NUCLEOTIDE SEQUENCE</scope>
    <source>
        <strain evidence="2">M17dextr</strain>
    </source>
</reference>
<dbReference type="RefSeq" id="WP_349245144.1">
    <property type="nucleotide sequence ID" value="NZ_JASCXX010000013.1"/>
</dbReference>
<name>A0AAW6TYP7_9BACT</name>
<feature type="domain" description="PTS EIIA type-2" evidence="1">
    <location>
        <begin position="5"/>
        <end position="151"/>
    </location>
</feature>
<dbReference type="AlphaFoldDB" id="A0AAW6TYP7"/>
<organism evidence="2 3">
    <name type="scientific">Anaerobaca lacustris</name>
    <dbReference type="NCBI Taxonomy" id="3044600"/>
    <lineage>
        <taxon>Bacteria</taxon>
        <taxon>Pseudomonadati</taxon>
        <taxon>Planctomycetota</taxon>
        <taxon>Phycisphaerae</taxon>
        <taxon>Sedimentisphaerales</taxon>
        <taxon>Anaerobacaceae</taxon>
        <taxon>Anaerobaca</taxon>
    </lineage>
</organism>
<dbReference type="InterPro" id="IPR051541">
    <property type="entry name" value="PTS_SugarTrans_NitroReg"/>
</dbReference>
<dbReference type="Pfam" id="PF00359">
    <property type="entry name" value="PTS_EIIA_2"/>
    <property type="match status" value="1"/>
</dbReference>
<dbReference type="Gene3D" id="3.40.930.10">
    <property type="entry name" value="Mannitol-specific EII, Chain A"/>
    <property type="match status" value="1"/>
</dbReference>